<feature type="region of interest" description="Disordered" evidence="1">
    <location>
        <begin position="188"/>
        <end position="228"/>
    </location>
</feature>
<dbReference type="AlphaFoldDB" id="A0AAN6ZA01"/>
<reference evidence="3" key="2">
    <citation type="submission" date="2023-05" db="EMBL/GenBank/DDBJ databases">
        <authorList>
            <consortium name="Lawrence Berkeley National Laboratory"/>
            <person name="Steindorff A."/>
            <person name="Hensen N."/>
            <person name="Bonometti L."/>
            <person name="Westerberg I."/>
            <person name="Brannstrom I.O."/>
            <person name="Guillou S."/>
            <person name="Cros-Aarteil S."/>
            <person name="Calhoun S."/>
            <person name="Haridas S."/>
            <person name="Kuo A."/>
            <person name="Mondo S."/>
            <person name="Pangilinan J."/>
            <person name="Riley R."/>
            <person name="Labutti K."/>
            <person name="Andreopoulos B."/>
            <person name="Lipzen A."/>
            <person name="Chen C."/>
            <person name="Yanf M."/>
            <person name="Daum C."/>
            <person name="Ng V."/>
            <person name="Clum A."/>
            <person name="Ohm R."/>
            <person name="Martin F."/>
            <person name="Silar P."/>
            <person name="Natvig D."/>
            <person name="Lalanne C."/>
            <person name="Gautier V."/>
            <person name="Ament-Velasquez S.L."/>
            <person name="Kruys A."/>
            <person name="Hutchinson M.I."/>
            <person name="Powell A.J."/>
            <person name="Barry K."/>
            <person name="Miller A.N."/>
            <person name="Grigoriev I.V."/>
            <person name="Debuchy R."/>
            <person name="Gladieux P."/>
            <person name="Thoren M.H."/>
            <person name="Johannesson H."/>
        </authorList>
    </citation>
    <scope>NUCLEOTIDE SEQUENCE</scope>
    <source>
        <strain evidence="3">CBS 123565</strain>
    </source>
</reference>
<gene>
    <name evidence="3" type="ORF">BT67DRAFT_227218</name>
</gene>
<dbReference type="EMBL" id="MU853438">
    <property type="protein sequence ID" value="KAK4130341.1"/>
    <property type="molecule type" value="Genomic_DNA"/>
</dbReference>
<feature type="chain" id="PRO_5042909131" description="Secreted protein" evidence="2">
    <location>
        <begin position="17"/>
        <end position="228"/>
    </location>
</feature>
<name>A0AAN6ZA01_9PEZI</name>
<evidence type="ECO:0000256" key="2">
    <source>
        <dbReference type="SAM" id="SignalP"/>
    </source>
</evidence>
<protein>
    <recommendedName>
        <fullName evidence="5">Secreted protein</fullName>
    </recommendedName>
</protein>
<feature type="signal peptide" evidence="2">
    <location>
        <begin position="1"/>
        <end position="16"/>
    </location>
</feature>
<sequence>MCFSVFPLCSPLRCCAVAVAVTVAVAATRLSLPQTTPAVRPASARRCDVKGEGAVCCDHVVIGKEGWSIPESKQASRQTEATRQEVRTRRWAIDLPAWMAPTDSVLPGKGTEVTAVPQQRRRRSPNVGTGTENHIPGMPTVRVLVAAPPSQCLINHGWFFTVGCVQQAPEMVSKITVSTPYERGIPTEYPYAGTSHHGLPRLRGSPGHSQRRPKLSPPPPPPPLVVRL</sequence>
<reference evidence="3" key="1">
    <citation type="journal article" date="2023" name="Mol. Phylogenet. Evol.">
        <title>Genome-scale phylogeny and comparative genomics of the fungal order Sordariales.</title>
        <authorList>
            <person name="Hensen N."/>
            <person name="Bonometti L."/>
            <person name="Westerberg I."/>
            <person name="Brannstrom I.O."/>
            <person name="Guillou S."/>
            <person name="Cros-Aarteil S."/>
            <person name="Calhoun S."/>
            <person name="Haridas S."/>
            <person name="Kuo A."/>
            <person name="Mondo S."/>
            <person name="Pangilinan J."/>
            <person name="Riley R."/>
            <person name="LaButti K."/>
            <person name="Andreopoulos B."/>
            <person name="Lipzen A."/>
            <person name="Chen C."/>
            <person name="Yan M."/>
            <person name="Daum C."/>
            <person name="Ng V."/>
            <person name="Clum A."/>
            <person name="Steindorff A."/>
            <person name="Ohm R.A."/>
            <person name="Martin F."/>
            <person name="Silar P."/>
            <person name="Natvig D.O."/>
            <person name="Lalanne C."/>
            <person name="Gautier V."/>
            <person name="Ament-Velasquez S.L."/>
            <person name="Kruys A."/>
            <person name="Hutchinson M.I."/>
            <person name="Powell A.J."/>
            <person name="Barry K."/>
            <person name="Miller A.N."/>
            <person name="Grigoriev I.V."/>
            <person name="Debuchy R."/>
            <person name="Gladieux P."/>
            <person name="Hiltunen Thoren M."/>
            <person name="Johannesson H."/>
        </authorList>
    </citation>
    <scope>NUCLEOTIDE SEQUENCE</scope>
    <source>
        <strain evidence="3">CBS 123565</strain>
    </source>
</reference>
<keyword evidence="4" id="KW-1185">Reference proteome</keyword>
<proteinExistence type="predicted"/>
<comment type="caution">
    <text evidence="3">The sequence shown here is derived from an EMBL/GenBank/DDBJ whole genome shotgun (WGS) entry which is preliminary data.</text>
</comment>
<organism evidence="3 4">
    <name type="scientific">Trichocladium antarcticum</name>
    <dbReference type="NCBI Taxonomy" id="1450529"/>
    <lineage>
        <taxon>Eukaryota</taxon>
        <taxon>Fungi</taxon>
        <taxon>Dikarya</taxon>
        <taxon>Ascomycota</taxon>
        <taxon>Pezizomycotina</taxon>
        <taxon>Sordariomycetes</taxon>
        <taxon>Sordariomycetidae</taxon>
        <taxon>Sordariales</taxon>
        <taxon>Chaetomiaceae</taxon>
        <taxon>Trichocladium</taxon>
    </lineage>
</organism>
<feature type="compositionally biased region" description="Pro residues" evidence="1">
    <location>
        <begin position="215"/>
        <end position="228"/>
    </location>
</feature>
<evidence type="ECO:0008006" key="5">
    <source>
        <dbReference type="Google" id="ProtNLM"/>
    </source>
</evidence>
<evidence type="ECO:0000256" key="1">
    <source>
        <dbReference type="SAM" id="MobiDB-lite"/>
    </source>
</evidence>
<dbReference type="Proteomes" id="UP001304895">
    <property type="component" value="Unassembled WGS sequence"/>
</dbReference>
<keyword evidence="2" id="KW-0732">Signal</keyword>
<accession>A0AAN6ZA01</accession>
<evidence type="ECO:0000313" key="3">
    <source>
        <dbReference type="EMBL" id="KAK4130341.1"/>
    </source>
</evidence>
<evidence type="ECO:0000313" key="4">
    <source>
        <dbReference type="Proteomes" id="UP001304895"/>
    </source>
</evidence>